<evidence type="ECO:0000313" key="1">
    <source>
        <dbReference type="EMBL" id="GFX91979.1"/>
    </source>
</evidence>
<dbReference type="AlphaFoldDB" id="A0A8X6V3N0"/>
<evidence type="ECO:0000313" key="2">
    <source>
        <dbReference type="Proteomes" id="UP000887159"/>
    </source>
</evidence>
<dbReference type="Proteomes" id="UP000887159">
    <property type="component" value="Unassembled WGS sequence"/>
</dbReference>
<reference evidence="1" key="1">
    <citation type="submission" date="2020-08" db="EMBL/GenBank/DDBJ databases">
        <title>Multicomponent nature underlies the extraordinary mechanical properties of spider dragline silk.</title>
        <authorList>
            <person name="Kono N."/>
            <person name="Nakamura H."/>
            <person name="Mori M."/>
            <person name="Yoshida Y."/>
            <person name="Ohtoshi R."/>
            <person name="Malay A.D."/>
            <person name="Moran D.A.P."/>
            <person name="Tomita M."/>
            <person name="Numata K."/>
            <person name="Arakawa K."/>
        </authorList>
    </citation>
    <scope>NUCLEOTIDE SEQUENCE</scope>
</reference>
<gene>
    <name evidence="1" type="ORF">TNCV_5004431</name>
</gene>
<sequence>MFEISVKLLISWLLNLNYTLIREFIENFCFGVVHTSRSEMTPWQEFRVLCELIVTGQFKNVFPSRKDLVCVNWTSSWRASTHHRVQGRQCAGHLAKPRHSAYLEYTHDIALQHQQEDPMGKPNIPYLQHQPYHNVSEEIHHQPNSRGRLTPASHL</sequence>
<organism evidence="1 2">
    <name type="scientific">Trichonephila clavipes</name>
    <name type="common">Golden silk orbweaver</name>
    <name type="synonym">Nephila clavipes</name>
    <dbReference type="NCBI Taxonomy" id="2585209"/>
    <lineage>
        <taxon>Eukaryota</taxon>
        <taxon>Metazoa</taxon>
        <taxon>Ecdysozoa</taxon>
        <taxon>Arthropoda</taxon>
        <taxon>Chelicerata</taxon>
        <taxon>Arachnida</taxon>
        <taxon>Araneae</taxon>
        <taxon>Araneomorphae</taxon>
        <taxon>Entelegynae</taxon>
        <taxon>Araneoidea</taxon>
        <taxon>Nephilidae</taxon>
        <taxon>Trichonephila</taxon>
    </lineage>
</organism>
<dbReference type="EMBL" id="BMAU01021139">
    <property type="protein sequence ID" value="GFX91979.1"/>
    <property type="molecule type" value="Genomic_DNA"/>
</dbReference>
<accession>A0A8X6V3N0</accession>
<protein>
    <submittedName>
        <fullName evidence="1">Uncharacterized protein</fullName>
    </submittedName>
</protein>
<proteinExistence type="predicted"/>
<keyword evidence="2" id="KW-1185">Reference proteome</keyword>
<name>A0A8X6V3N0_TRICX</name>
<comment type="caution">
    <text evidence="1">The sequence shown here is derived from an EMBL/GenBank/DDBJ whole genome shotgun (WGS) entry which is preliminary data.</text>
</comment>